<name>A0A0S4QSY4_9ACTN</name>
<evidence type="ECO:0000259" key="1">
    <source>
        <dbReference type="Pfam" id="PF00561"/>
    </source>
</evidence>
<feature type="domain" description="AB hydrolase-1" evidence="1">
    <location>
        <begin position="42"/>
        <end position="151"/>
    </location>
</feature>
<evidence type="ECO:0000313" key="3">
    <source>
        <dbReference type="Proteomes" id="UP000198802"/>
    </source>
</evidence>
<evidence type="ECO:0000313" key="2">
    <source>
        <dbReference type="EMBL" id="CUU57562.1"/>
    </source>
</evidence>
<dbReference type="EMBL" id="FAOZ01000013">
    <property type="protein sequence ID" value="CUU57562.1"/>
    <property type="molecule type" value="Genomic_DNA"/>
</dbReference>
<dbReference type="AlphaFoldDB" id="A0A0S4QSY4"/>
<keyword evidence="3" id="KW-1185">Reference proteome</keyword>
<dbReference type="SUPFAM" id="SSF53474">
    <property type="entry name" value="alpha/beta-Hydrolases"/>
    <property type="match status" value="1"/>
</dbReference>
<dbReference type="GO" id="GO:0003824">
    <property type="term" value="F:catalytic activity"/>
    <property type="evidence" value="ECO:0007669"/>
    <property type="project" value="UniProtKB-ARBA"/>
</dbReference>
<protein>
    <submittedName>
        <fullName evidence="2">Pimeloyl-ACP methyl ester carboxylesterase</fullName>
    </submittedName>
</protein>
<reference evidence="3" key="1">
    <citation type="submission" date="2015-11" db="EMBL/GenBank/DDBJ databases">
        <authorList>
            <person name="Varghese N."/>
        </authorList>
    </citation>
    <scope>NUCLEOTIDE SEQUENCE [LARGE SCALE GENOMIC DNA]</scope>
    <source>
        <strain evidence="3">DSM 45899</strain>
    </source>
</reference>
<dbReference type="Pfam" id="PF00561">
    <property type="entry name" value="Abhydrolase_1"/>
    <property type="match status" value="1"/>
</dbReference>
<dbReference type="Proteomes" id="UP000198802">
    <property type="component" value="Unassembled WGS sequence"/>
</dbReference>
<dbReference type="Gene3D" id="3.40.50.1820">
    <property type="entry name" value="alpha/beta hydrolase"/>
    <property type="match status" value="1"/>
</dbReference>
<sequence length="276" mass="28577">MWVSVQAAGPRAGAARATAARTVTVGVDGASNEVIVVGDGEPVVLVAHAWGASARVMLPTALGLPGTKVVVNFRGYGGSSPRPNGWTYPELADELAAVAAKFGATAALGQSMGAGALLALAAREPGLFTTLALLLPPALDEPIPPDVLEIFRRIHLARHGGDEDELRAEIATSMTSQLHGVRGFDVYLRAYALMLTACSPPTELPGNAPLAGRAALARVGARALVVGQDGDLIHRTEVVGEVAAALPRARTHVFPATAPMWSDRRGLRALLTAHFG</sequence>
<dbReference type="InterPro" id="IPR000073">
    <property type="entry name" value="AB_hydrolase_1"/>
</dbReference>
<accession>A0A0S4QSY4</accession>
<dbReference type="InterPro" id="IPR029058">
    <property type="entry name" value="AB_hydrolase_fold"/>
</dbReference>
<proteinExistence type="predicted"/>
<gene>
    <name evidence="2" type="ORF">Ga0074812_11360</name>
</gene>
<organism evidence="2 3">
    <name type="scientific">Parafrankia irregularis</name>
    <dbReference type="NCBI Taxonomy" id="795642"/>
    <lineage>
        <taxon>Bacteria</taxon>
        <taxon>Bacillati</taxon>
        <taxon>Actinomycetota</taxon>
        <taxon>Actinomycetes</taxon>
        <taxon>Frankiales</taxon>
        <taxon>Frankiaceae</taxon>
        <taxon>Parafrankia</taxon>
    </lineage>
</organism>